<evidence type="ECO:0000313" key="2">
    <source>
        <dbReference type="Proteomes" id="UP000298030"/>
    </source>
</evidence>
<comment type="caution">
    <text evidence="1">The sequence shown here is derived from an EMBL/GenBank/DDBJ whole genome shotgun (WGS) entry which is preliminary data.</text>
</comment>
<proteinExistence type="predicted"/>
<evidence type="ECO:0008006" key="3">
    <source>
        <dbReference type="Google" id="ProtNLM"/>
    </source>
</evidence>
<evidence type="ECO:0000313" key="1">
    <source>
        <dbReference type="EMBL" id="TEB34985.1"/>
    </source>
</evidence>
<name>A0A4Y7TLC0_COPMI</name>
<dbReference type="SUPFAM" id="SSF52047">
    <property type="entry name" value="RNI-like"/>
    <property type="match status" value="1"/>
</dbReference>
<dbReference type="AlphaFoldDB" id="A0A4Y7TLC0"/>
<dbReference type="Proteomes" id="UP000298030">
    <property type="component" value="Unassembled WGS sequence"/>
</dbReference>
<dbReference type="InterPro" id="IPR032675">
    <property type="entry name" value="LRR_dom_sf"/>
</dbReference>
<organism evidence="1 2">
    <name type="scientific">Coprinellus micaceus</name>
    <name type="common">Glistening ink-cap mushroom</name>
    <name type="synonym">Coprinus micaceus</name>
    <dbReference type="NCBI Taxonomy" id="71717"/>
    <lineage>
        <taxon>Eukaryota</taxon>
        <taxon>Fungi</taxon>
        <taxon>Dikarya</taxon>
        <taxon>Basidiomycota</taxon>
        <taxon>Agaricomycotina</taxon>
        <taxon>Agaricomycetes</taxon>
        <taxon>Agaricomycetidae</taxon>
        <taxon>Agaricales</taxon>
        <taxon>Agaricineae</taxon>
        <taxon>Psathyrellaceae</taxon>
        <taxon>Coprinellus</taxon>
    </lineage>
</organism>
<protein>
    <recommendedName>
        <fullName evidence="3">F-box domain-containing protein</fullName>
    </recommendedName>
</protein>
<gene>
    <name evidence="1" type="ORF">FA13DRAFT_1427886</name>
</gene>
<keyword evidence="2" id="KW-1185">Reference proteome</keyword>
<dbReference type="EMBL" id="QPFP01000008">
    <property type="protein sequence ID" value="TEB34985.1"/>
    <property type="molecule type" value="Genomic_DNA"/>
</dbReference>
<sequence>MRYYPSPSLLPSATMSTLLSIPLEIRLIIYDFFLVDHKDKIVSNTQPSNDHLVLLDACRQVEHEAGDLAGFRAYLSLRHEHEISAFLEKAGTHVVARITHLDVANDGRVIQHPRDDECAPVSQLHRVLEKLPSLQALRVFDCNRTPSLHGMESNSRLVWSFETAMFPSGKRTGLTSYEFYIAPTTKLVALHSASGEVIRRLRLSGLVRLDEPLESCKVLQHLTIYGVTGNYFDSRPFPPMEKVALHTFQYGQGDRLGFEMRTTFLVSILSGSHASLRKLVLLHCNKVSTNGLVACLHSLQSLEHFALSYITVNELQANFIEALPLSTHTIKLKIAHARWTFPFYEEEQILCDSLKQWMVGPPVTRKELRLCLPHIFKSEEAFSQFTTDAEVDWELMGLKHGVDVRFGDWEPVEII</sequence>
<dbReference type="OrthoDB" id="2951834at2759"/>
<accession>A0A4Y7TLC0</accession>
<dbReference type="Gene3D" id="3.80.10.10">
    <property type="entry name" value="Ribonuclease Inhibitor"/>
    <property type="match status" value="1"/>
</dbReference>
<reference evidence="1 2" key="1">
    <citation type="journal article" date="2019" name="Nat. Ecol. Evol.">
        <title>Megaphylogeny resolves global patterns of mushroom evolution.</title>
        <authorList>
            <person name="Varga T."/>
            <person name="Krizsan K."/>
            <person name="Foldi C."/>
            <person name="Dima B."/>
            <person name="Sanchez-Garcia M."/>
            <person name="Sanchez-Ramirez S."/>
            <person name="Szollosi G.J."/>
            <person name="Szarkandi J.G."/>
            <person name="Papp V."/>
            <person name="Albert L."/>
            <person name="Andreopoulos W."/>
            <person name="Angelini C."/>
            <person name="Antonin V."/>
            <person name="Barry K.W."/>
            <person name="Bougher N.L."/>
            <person name="Buchanan P."/>
            <person name="Buyck B."/>
            <person name="Bense V."/>
            <person name="Catcheside P."/>
            <person name="Chovatia M."/>
            <person name="Cooper J."/>
            <person name="Damon W."/>
            <person name="Desjardin D."/>
            <person name="Finy P."/>
            <person name="Geml J."/>
            <person name="Haridas S."/>
            <person name="Hughes K."/>
            <person name="Justo A."/>
            <person name="Karasinski D."/>
            <person name="Kautmanova I."/>
            <person name="Kiss B."/>
            <person name="Kocsube S."/>
            <person name="Kotiranta H."/>
            <person name="LaButti K.M."/>
            <person name="Lechner B.E."/>
            <person name="Liimatainen K."/>
            <person name="Lipzen A."/>
            <person name="Lukacs Z."/>
            <person name="Mihaltcheva S."/>
            <person name="Morgado L.N."/>
            <person name="Niskanen T."/>
            <person name="Noordeloos M.E."/>
            <person name="Ohm R.A."/>
            <person name="Ortiz-Santana B."/>
            <person name="Ovrebo C."/>
            <person name="Racz N."/>
            <person name="Riley R."/>
            <person name="Savchenko A."/>
            <person name="Shiryaev A."/>
            <person name="Soop K."/>
            <person name="Spirin V."/>
            <person name="Szebenyi C."/>
            <person name="Tomsovsky M."/>
            <person name="Tulloss R.E."/>
            <person name="Uehling J."/>
            <person name="Grigoriev I.V."/>
            <person name="Vagvolgyi C."/>
            <person name="Papp T."/>
            <person name="Martin F.M."/>
            <person name="Miettinen O."/>
            <person name="Hibbett D.S."/>
            <person name="Nagy L.G."/>
        </authorList>
    </citation>
    <scope>NUCLEOTIDE SEQUENCE [LARGE SCALE GENOMIC DNA]</scope>
    <source>
        <strain evidence="1 2">FP101781</strain>
    </source>
</reference>